<keyword evidence="3" id="KW-0813">Transport</keyword>
<evidence type="ECO:0000256" key="2">
    <source>
        <dbReference type="ARBA" id="ARBA00009765"/>
    </source>
</evidence>
<dbReference type="InterPro" id="IPR002523">
    <property type="entry name" value="MgTranspt_CorA/ZnTranspt_ZntB"/>
</dbReference>
<evidence type="ECO:0000256" key="4">
    <source>
        <dbReference type="ARBA" id="ARBA00022475"/>
    </source>
</evidence>
<comment type="subcellular location">
    <subcellularLocation>
        <location evidence="1">Cell membrane</location>
        <topology evidence="1">Multi-pass membrane protein</topology>
    </subcellularLocation>
</comment>
<dbReference type="SUPFAM" id="SSF144083">
    <property type="entry name" value="Magnesium transport protein CorA, transmembrane region"/>
    <property type="match status" value="1"/>
</dbReference>
<keyword evidence="7 8" id="KW-0472">Membrane</keyword>
<dbReference type="Proteomes" id="UP001244341">
    <property type="component" value="Chromosome 5b"/>
</dbReference>
<comment type="similarity">
    <text evidence="2">Belongs to the CorA metal ion transporter (MIT) (TC 1.A.35) family.</text>
</comment>
<evidence type="ECO:0000256" key="8">
    <source>
        <dbReference type="SAM" id="Phobius"/>
    </source>
</evidence>
<dbReference type="InterPro" id="IPR045861">
    <property type="entry name" value="CorA_cytoplasmic_dom"/>
</dbReference>
<keyword evidence="4" id="KW-1003">Cell membrane</keyword>
<dbReference type="Gene3D" id="1.20.58.340">
    <property type="entry name" value="Magnesium transport protein CorA, transmembrane region"/>
    <property type="match status" value="2"/>
</dbReference>
<evidence type="ECO:0000256" key="7">
    <source>
        <dbReference type="ARBA" id="ARBA00023136"/>
    </source>
</evidence>
<evidence type="ECO:0000313" key="9">
    <source>
        <dbReference type="EMBL" id="WIA14476.1"/>
    </source>
</evidence>
<dbReference type="InterPro" id="IPR045863">
    <property type="entry name" value="CorA_TM1_TM2"/>
</dbReference>
<keyword evidence="6 8" id="KW-1133">Transmembrane helix</keyword>
<evidence type="ECO:0000256" key="3">
    <source>
        <dbReference type="ARBA" id="ARBA00022448"/>
    </source>
</evidence>
<evidence type="ECO:0000256" key="6">
    <source>
        <dbReference type="ARBA" id="ARBA00022989"/>
    </source>
</evidence>
<feature type="transmembrane region" description="Helical" evidence="8">
    <location>
        <begin position="420"/>
        <end position="442"/>
    </location>
</feature>
<accession>A0ABY8U3F8</accession>
<dbReference type="Gene3D" id="3.30.460.20">
    <property type="entry name" value="CorA soluble domain-like"/>
    <property type="match status" value="1"/>
</dbReference>
<keyword evidence="10" id="KW-1185">Reference proteome</keyword>
<proteinExistence type="inferred from homology"/>
<protein>
    <recommendedName>
        <fullName evidence="11">Magnesium transporter</fullName>
    </recommendedName>
</protein>
<sequence>MKLTKVTGTFQPGGLQGLDVKRHNYDSWMGPLLHTDVNVTVTDFDESQVRVMSDISNTELKGALQQPRPEWSRVRWVNVQGLSWDVIQTLAVAYSLHPLSVEDIVHIPQRIKTDFYEDYLYTSVLLLSVDHPSNLDLDIVQTEVAAAAAAKAVRAVREAPQGGVAAPPGAAAAAGGMAAKAAAVAVQQRCSLQRTGSFAAAQVDAAAKQPHLHRLRTRLQRPGASRESKAASLHPMELLVEQASIFLFRDGTLLTMFSHEGEGLAAPILDKLKGFKTLLTDSQDASFLFNAVLDAVVDHAMPVVQVYASRIAQLETQVLLDKRPPARLTKELHLLCNDLKVLRRTLVPTQHLIHKLQATHATTDSSKHFLSPLTLVYMADVADHISTIVEDMETLAEDARDLIDLVFNTIAHHNNNSMQMLAVVSTIFLPITFLAGVFGMNFDQFFPEIHWQYGYIYFWGLCSVISVVFAAMMKRWGMFSS</sequence>
<dbReference type="PANTHER" id="PTHR46494:SF1">
    <property type="entry name" value="CORA FAMILY METAL ION TRANSPORTER (EUROFUNG)"/>
    <property type="match status" value="1"/>
</dbReference>
<feature type="transmembrane region" description="Helical" evidence="8">
    <location>
        <begin position="454"/>
        <end position="473"/>
    </location>
</feature>
<dbReference type="SUPFAM" id="SSF143865">
    <property type="entry name" value="CorA soluble domain-like"/>
    <property type="match status" value="1"/>
</dbReference>
<reference evidence="9 10" key="1">
    <citation type="submission" date="2023-05" db="EMBL/GenBank/DDBJ databases">
        <title>A 100% complete, gapless, phased diploid assembly of the Scenedesmus obliquus UTEX 3031 genome.</title>
        <authorList>
            <person name="Biondi T.C."/>
            <person name="Hanschen E.R."/>
            <person name="Kwon T."/>
            <person name="Eng W."/>
            <person name="Kruse C.P.S."/>
            <person name="Koehler S.I."/>
            <person name="Kunde Y."/>
            <person name="Gleasner C.D."/>
            <person name="You Mak K.T."/>
            <person name="Polle J."/>
            <person name="Hovde B.T."/>
            <person name="Starkenburg S.R."/>
        </authorList>
    </citation>
    <scope>NUCLEOTIDE SEQUENCE [LARGE SCALE GENOMIC DNA]</scope>
    <source>
        <strain evidence="9 10">DOE0152z</strain>
    </source>
</reference>
<organism evidence="9 10">
    <name type="scientific">Tetradesmus obliquus</name>
    <name type="common">Green alga</name>
    <name type="synonym">Acutodesmus obliquus</name>
    <dbReference type="NCBI Taxonomy" id="3088"/>
    <lineage>
        <taxon>Eukaryota</taxon>
        <taxon>Viridiplantae</taxon>
        <taxon>Chlorophyta</taxon>
        <taxon>core chlorophytes</taxon>
        <taxon>Chlorophyceae</taxon>
        <taxon>CS clade</taxon>
        <taxon>Sphaeropleales</taxon>
        <taxon>Scenedesmaceae</taxon>
        <taxon>Tetradesmus</taxon>
    </lineage>
</organism>
<dbReference type="Pfam" id="PF01544">
    <property type="entry name" value="CorA"/>
    <property type="match status" value="1"/>
</dbReference>
<keyword evidence="5 8" id="KW-0812">Transmembrane</keyword>
<evidence type="ECO:0000313" key="10">
    <source>
        <dbReference type="Proteomes" id="UP001244341"/>
    </source>
</evidence>
<gene>
    <name evidence="9" type="ORF">OEZ85_002999</name>
</gene>
<evidence type="ECO:0000256" key="1">
    <source>
        <dbReference type="ARBA" id="ARBA00004651"/>
    </source>
</evidence>
<evidence type="ECO:0008006" key="11">
    <source>
        <dbReference type="Google" id="ProtNLM"/>
    </source>
</evidence>
<dbReference type="EMBL" id="CP126212">
    <property type="protein sequence ID" value="WIA14476.1"/>
    <property type="molecule type" value="Genomic_DNA"/>
</dbReference>
<evidence type="ECO:0000256" key="5">
    <source>
        <dbReference type="ARBA" id="ARBA00022692"/>
    </source>
</evidence>
<name>A0ABY8U3F8_TETOB</name>
<dbReference type="PANTHER" id="PTHR46494">
    <property type="entry name" value="CORA FAMILY METAL ION TRANSPORTER (EUROFUNG)"/>
    <property type="match status" value="1"/>
</dbReference>